<dbReference type="Gene3D" id="3.40.50.970">
    <property type="match status" value="1"/>
</dbReference>
<evidence type="ECO:0000259" key="1">
    <source>
        <dbReference type="Pfam" id="PF00456"/>
    </source>
</evidence>
<dbReference type="EMBL" id="CAFBNH010000001">
    <property type="protein sequence ID" value="CAB4934099.1"/>
    <property type="molecule type" value="Genomic_DNA"/>
</dbReference>
<dbReference type="EMBL" id="CAFBLD010000001">
    <property type="protein sequence ID" value="CAB4855372.1"/>
    <property type="molecule type" value="Genomic_DNA"/>
</dbReference>
<dbReference type="EMBL" id="CAESAE010000003">
    <property type="protein sequence ID" value="CAB4335659.1"/>
    <property type="molecule type" value="Genomic_DNA"/>
</dbReference>
<reference evidence="8" key="1">
    <citation type="submission" date="2020-05" db="EMBL/GenBank/DDBJ databases">
        <authorList>
            <person name="Chiriac C."/>
            <person name="Salcher M."/>
            <person name="Ghai R."/>
            <person name="Kavagutti S V."/>
        </authorList>
    </citation>
    <scope>NUCLEOTIDE SEQUENCE</scope>
</reference>
<feature type="domain" description="Transketolase N-terminal" evidence="1">
    <location>
        <begin position="11"/>
        <end position="240"/>
    </location>
</feature>
<evidence type="ECO:0000313" key="9">
    <source>
        <dbReference type="EMBL" id="CAB4968302.1"/>
    </source>
</evidence>
<dbReference type="PANTHER" id="PTHR47514">
    <property type="entry name" value="TRANSKETOLASE N-TERMINAL SECTION-RELATED"/>
    <property type="match status" value="1"/>
</dbReference>
<name>A0A6J7ITB6_9ZZZZ</name>
<dbReference type="PANTHER" id="PTHR47514:SF2">
    <property type="entry name" value="TRANSKETOLASE"/>
    <property type="match status" value="1"/>
</dbReference>
<dbReference type="InterPro" id="IPR029061">
    <property type="entry name" value="THDP-binding"/>
</dbReference>
<dbReference type="SUPFAM" id="SSF52518">
    <property type="entry name" value="Thiamin diphosphate-binding fold (THDP-binding)"/>
    <property type="match status" value="1"/>
</dbReference>
<dbReference type="EMBL" id="CAFBOC010000001">
    <property type="protein sequence ID" value="CAB4968302.1"/>
    <property type="molecule type" value="Genomic_DNA"/>
</dbReference>
<evidence type="ECO:0000313" key="5">
    <source>
        <dbReference type="EMBL" id="CAB4778779.1"/>
    </source>
</evidence>
<dbReference type="EMBL" id="CAEZYM010000001">
    <property type="protein sequence ID" value="CAB4716648.1"/>
    <property type="molecule type" value="Genomic_DNA"/>
</dbReference>
<evidence type="ECO:0000313" key="7">
    <source>
        <dbReference type="EMBL" id="CAB4855372.1"/>
    </source>
</evidence>
<gene>
    <name evidence="3" type="ORF">UFOPK2510_00821</name>
    <name evidence="4" type="ORF">UFOPK2718_00173</name>
    <name evidence="5" type="ORF">UFOPK2936_00731</name>
    <name evidence="6" type="ORF">UFOPK3174_00561</name>
    <name evidence="7" type="ORF">UFOPK3328_00062</name>
    <name evidence="8" type="ORF">UFOPK3779_00062</name>
    <name evidence="9" type="ORF">UFOPK3913_00088</name>
    <name evidence="2" type="ORF">UFOPK4107_00577</name>
    <name evidence="10" type="ORF">UFOPK4403_00765</name>
</gene>
<sequence length="259" mass="28695">MNVANREINLLKMKILRVASEVREGHIPSSFSILDLLWNIFENFELKVSRSESQGAYFILSKGHASIGLYAILFNFGFIDEQTFNSYCRKGSALGGHPDKNKVPGVMASTGSLGHGFPIAIGVAYARKLTKVEAPVIVLLGDGELNEGTIWESALLANQHQLMNLICIVDNNLSSSRALKLNDISEKFIAFGWQSIEIDGHNHSEILGALKTRRVKPLVIVANTIKGKGLRAMENNPEWHHKFPTPSQVQEFLGELDEE</sequence>
<evidence type="ECO:0000313" key="6">
    <source>
        <dbReference type="EMBL" id="CAB4826220.1"/>
    </source>
</evidence>
<accession>A0A6J7ITB6</accession>
<evidence type="ECO:0000313" key="10">
    <source>
        <dbReference type="EMBL" id="CAB5072354.1"/>
    </source>
</evidence>
<dbReference type="Pfam" id="PF00456">
    <property type="entry name" value="Transketolase_N"/>
    <property type="match status" value="1"/>
</dbReference>
<evidence type="ECO:0000313" key="3">
    <source>
        <dbReference type="EMBL" id="CAB4692992.1"/>
    </source>
</evidence>
<evidence type="ECO:0000313" key="8">
    <source>
        <dbReference type="EMBL" id="CAB4934099.1"/>
    </source>
</evidence>
<evidence type="ECO:0000313" key="4">
    <source>
        <dbReference type="EMBL" id="CAB4716648.1"/>
    </source>
</evidence>
<proteinExistence type="predicted"/>
<protein>
    <submittedName>
        <fullName evidence="8">Unannotated protein</fullName>
    </submittedName>
</protein>
<dbReference type="EMBL" id="CAEZZW010000003">
    <property type="protein sequence ID" value="CAB4778779.1"/>
    <property type="molecule type" value="Genomic_DNA"/>
</dbReference>
<evidence type="ECO:0000313" key="2">
    <source>
        <dbReference type="EMBL" id="CAB4335659.1"/>
    </source>
</evidence>
<dbReference type="EMBL" id="CAFBQX010000003">
    <property type="protein sequence ID" value="CAB5072354.1"/>
    <property type="molecule type" value="Genomic_DNA"/>
</dbReference>
<dbReference type="AlphaFoldDB" id="A0A6J7ITB6"/>
<organism evidence="8">
    <name type="scientific">freshwater metagenome</name>
    <dbReference type="NCBI Taxonomy" id="449393"/>
    <lineage>
        <taxon>unclassified sequences</taxon>
        <taxon>metagenomes</taxon>
        <taxon>ecological metagenomes</taxon>
    </lineage>
</organism>
<dbReference type="EMBL" id="CAFABH010000007">
    <property type="protein sequence ID" value="CAB4826220.1"/>
    <property type="molecule type" value="Genomic_DNA"/>
</dbReference>
<dbReference type="InterPro" id="IPR005474">
    <property type="entry name" value="Transketolase_N"/>
</dbReference>
<dbReference type="EMBL" id="CAEZXO010000004">
    <property type="protein sequence ID" value="CAB4692992.1"/>
    <property type="molecule type" value="Genomic_DNA"/>
</dbReference>